<evidence type="ECO:0000313" key="2">
    <source>
        <dbReference type="Proteomes" id="UP000176648"/>
    </source>
</evidence>
<protein>
    <submittedName>
        <fullName evidence="1">Uncharacterized protein</fullName>
    </submittedName>
</protein>
<dbReference type="EMBL" id="MHKU01000009">
    <property type="protein sequence ID" value="OGY97118.1"/>
    <property type="molecule type" value="Genomic_DNA"/>
</dbReference>
<comment type="caution">
    <text evidence="1">The sequence shown here is derived from an EMBL/GenBank/DDBJ whole genome shotgun (WGS) entry which is preliminary data.</text>
</comment>
<sequence>MRILRKAIEIGLLDEGATPDRVTPEIIEEVQEAFDLETLNRAKEMGLLAEDAVKEDLTLAIRQKMIDSYLLRDAISDGFLKEGSTIEDLNNDIRQKMVDAGKMKHYSPLGEVENFTIPGESVH</sequence>
<reference evidence="1 2" key="1">
    <citation type="journal article" date="2016" name="Nat. Commun.">
        <title>Thousands of microbial genomes shed light on interconnected biogeochemical processes in an aquifer system.</title>
        <authorList>
            <person name="Anantharaman K."/>
            <person name="Brown C.T."/>
            <person name="Hug L.A."/>
            <person name="Sharon I."/>
            <person name="Castelle C.J."/>
            <person name="Probst A.J."/>
            <person name="Thomas B.C."/>
            <person name="Singh A."/>
            <person name="Wilkins M.J."/>
            <person name="Karaoz U."/>
            <person name="Brodie E.L."/>
            <person name="Williams K.H."/>
            <person name="Hubbard S.S."/>
            <person name="Banfield J.F."/>
        </authorList>
    </citation>
    <scope>NUCLEOTIDE SEQUENCE [LARGE SCALE GENOMIC DNA]</scope>
</reference>
<proteinExistence type="predicted"/>
<evidence type="ECO:0000313" key="1">
    <source>
        <dbReference type="EMBL" id="OGY97118.1"/>
    </source>
</evidence>
<dbReference type="Proteomes" id="UP000176648">
    <property type="component" value="Unassembled WGS sequence"/>
</dbReference>
<accession>A0A1G2C6W4</accession>
<dbReference type="AlphaFoldDB" id="A0A1G2C6W4"/>
<organism evidence="1 2">
    <name type="scientific">Candidatus Liptonbacteria bacterium GWB1_49_6</name>
    <dbReference type="NCBI Taxonomy" id="1798644"/>
    <lineage>
        <taxon>Bacteria</taxon>
        <taxon>Candidatus Liptoniibacteriota</taxon>
    </lineage>
</organism>
<name>A0A1G2C6W4_9BACT</name>
<dbReference type="STRING" id="1798644.A2122_02845"/>
<gene>
    <name evidence="1" type="ORF">A2122_02845</name>
</gene>